<evidence type="ECO:0000313" key="3">
    <source>
        <dbReference type="Proteomes" id="UP001041814"/>
    </source>
</evidence>
<accession>A0ABS1E0E2</accession>
<reference evidence="2" key="2">
    <citation type="journal article" date="2020" name="Microorganisms">
        <title>Osmotic Adaptation and Compatible Solute Biosynthesis of Phototrophic Bacteria as Revealed from Genome Analyses.</title>
        <authorList>
            <person name="Imhoff J.F."/>
            <person name="Rahn T."/>
            <person name="Kunzel S."/>
            <person name="Keller A."/>
            <person name="Neulinger S.C."/>
        </authorList>
    </citation>
    <scope>NUCLEOTIDE SEQUENCE</scope>
    <source>
        <strain evidence="2">IM 151</strain>
    </source>
</reference>
<sequence length="205" mass="22137">MSSPSVMPLFPLQAVLFPGGLLGLKVFEARYLDLVARSLREGSGFGIVCLQQGRETGTAAQGVKLERVGVVARLDEVDADGPGLLRVRGTGLERFRLAGTPVQQADGLWTCAVDEVAADALRAPGDAMQPTVQALGEAIRKLDEQGHQPFAEPYRFGDAGWVANRWCELLPVSLAAKQKLMELEDPVIRLSIVDGYLRDKQIIVG</sequence>
<dbReference type="SUPFAM" id="SSF88697">
    <property type="entry name" value="PUA domain-like"/>
    <property type="match status" value="1"/>
</dbReference>
<dbReference type="EMBL" id="NRRU01000160">
    <property type="protein sequence ID" value="MBK1715809.1"/>
    <property type="molecule type" value="Genomic_DNA"/>
</dbReference>
<dbReference type="PANTHER" id="PTHR46732">
    <property type="entry name" value="ATP-DEPENDENT PROTEASE LA (LON) DOMAIN PROTEIN"/>
    <property type="match status" value="1"/>
</dbReference>
<reference evidence="2" key="1">
    <citation type="submission" date="2017-08" db="EMBL/GenBank/DDBJ databases">
        <authorList>
            <person name="Imhoff J.F."/>
            <person name="Rahn T."/>
            <person name="Kuenzel S."/>
            <person name="Neulinger S.C."/>
        </authorList>
    </citation>
    <scope>NUCLEOTIDE SEQUENCE</scope>
    <source>
        <strain evidence="2">IM 151</strain>
    </source>
</reference>
<dbReference type="Gene3D" id="1.10.4060.10">
    <property type="entry name" value="BPP1347 like domain"/>
    <property type="match status" value="1"/>
</dbReference>
<dbReference type="PANTHER" id="PTHR46732:SF8">
    <property type="entry name" value="ATP-DEPENDENT PROTEASE LA (LON) DOMAIN PROTEIN"/>
    <property type="match status" value="1"/>
</dbReference>
<comment type="caution">
    <text evidence="2">The sequence shown here is derived from an EMBL/GenBank/DDBJ whole genome shotgun (WGS) entry which is preliminary data.</text>
</comment>
<evidence type="ECO:0000259" key="1">
    <source>
        <dbReference type="PROSITE" id="PS51787"/>
    </source>
</evidence>
<organism evidence="2 3">
    <name type="scientific">Rubrivivax gelatinosus</name>
    <name type="common">Rhodocyclus gelatinosus</name>
    <name type="synonym">Rhodopseudomonas gelatinosa</name>
    <dbReference type="NCBI Taxonomy" id="28068"/>
    <lineage>
        <taxon>Bacteria</taxon>
        <taxon>Pseudomonadati</taxon>
        <taxon>Pseudomonadota</taxon>
        <taxon>Betaproteobacteria</taxon>
        <taxon>Burkholderiales</taxon>
        <taxon>Sphaerotilaceae</taxon>
        <taxon>Rubrivivax</taxon>
    </lineage>
</organism>
<dbReference type="PROSITE" id="PS51787">
    <property type="entry name" value="LON_N"/>
    <property type="match status" value="1"/>
</dbReference>
<dbReference type="Gene3D" id="2.30.130.40">
    <property type="entry name" value="LON domain-like"/>
    <property type="match status" value="1"/>
</dbReference>
<feature type="domain" description="Lon N-terminal" evidence="1">
    <location>
        <begin position="4"/>
        <end position="201"/>
    </location>
</feature>
<dbReference type="RefSeq" id="WP_200380270.1">
    <property type="nucleotide sequence ID" value="NZ_NRRU01000160.1"/>
</dbReference>
<dbReference type="Pfam" id="PF02190">
    <property type="entry name" value="LON_substr_bdg"/>
    <property type="match status" value="1"/>
</dbReference>
<protein>
    <submittedName>
        <fullName evidence="2">Peptidase S16</fullName>
    </submittedName>
</protein>
<dbReference type="InterPro" id="IPR015947">
    <property type="entry name" value="PUA-like_sf"/>
</dbReference>
<dbReference type="SMART" id="SM00464">
    <property type="entry name" value="LON"/>
    <property type="match status" value="1"/>
</dbReference>
<dbReference type="InterPro" id="IPR003111">
    <property type="entry name" value="Lon_prtase_N"/>
</dbReference>
<evidence type="ECO:0000313" key="2">
    <source>
        <dbReference type="EMBL" id="MBK1715809.1"/>
    </source>
</evidence>
<proteinExistence type="predicted"/>
<gene>
    <name evidence="2" type="ORF">CKO43_23970</name>
</gene>
<name>A0ABS1E0E2_RUBGE</name>
<dbReference type="InterPro" id="IPR046336">
    <property type="entry name" value="Lon_prtase_N_sf"/>
</dbReference>
<keyword evidence="3" id="KW-1185">Reference proteome</keyword>
<dbReference type="Proteomes" id="UP001041814">
    <property type="component" value="Unassembled WGS sequence"/>
</dbReference>